<dbReference type="Pfam" id="PF00822">
    <property type="entry name" value="PMP22_Claudin"/>
    <property type="match status" value="1"/>
</dbReference>
<proteinExistence type="inferred from homology"/>
<dbReference type="GO" id="GO:0005923">
    <property type="term" value="C:bicellular tight junction"/>
    <property type="evidence" value="ECO:0007669"/>
    <property type="project" value="UniProtKB-SubCell"/>
</dbReference>
<comment type="similarity">
    <text evidence="1 8">Belongs to the claudin family.</text>
</comment>
<dbReference type="PANTHER" id="PTHR12002">
    <property type="entry name" value="CLAUDIN"/>
    <property type="match status" value="1"/>
</dbReference>
<keyword evidence="10" id="KW-1185">Reference proteome</keyword>
<feature type="transmembrane region" description="Helical" evidence="8">
    <location>
        <begin position="118"/>
        <end position="141"/>
    </location>
</feature>
<sequence length="211" mass="22330">MSSSSIQLLGFGLAFAGFVGLIASTAMTEWKASSYAGDNIVTAQATYEGLWMSCVSQSTGHIQCKAFDSLLEQPTELQVTRALMITSILLSAVAALVAMVGMKCTTCMAEDKQQKARVMLIGGVLFIIAGLCALIATSWYGKNITARFYQQFNTSNIRFEFGKALFVAWGAAALSVLGGAFLCCKCLGGGSGESKLYPQAPPTARPGVDYV</sequence>
<evidence type="ECO:0000313" key="10">
    <source>
        <dbReference type="Proteomes" id="UP000829720"/>
    </source>
</evidence>
<dbReference type="OrthoDB" id="10025519at2759"/>
<dbReference type="GO" id="GO:0005886">
    <property type="term" value="C:plasma membrane"/>
    <property type="evidence" value="ECO:0007669"/>
    <property type="project" value="UniProtKB-SubCell"/>
</dbReference>
<evidence type="ECO:0000256" key="3">
    <source>
        <dbReference type="ARBA" id="ARBA00022475"/>
    </source>
</evidence>
<evidence type="ECO:0000256" key="2">
    <source>
        <dbReference type="ARBA" id="ARBA00022427"/>
    </source>
</evidence>
<keyword evidence="5 8" id="KW-0965">Cell junction</keyword>
<gene>
    <name evidence="9" type="ORF">AGOR_G00177550</name>
</gene>
<dbReference type="GO" id="GO:0005198">
    <property type="term" value="F:structural molecule activity"/>
    <property type="evidence" value="ECO:0007669"/>
    <property type="project" value="InterPro"/>
</dbReference>
<dbReference type="Gene3D" id="1.20.140.150">
    <property type="match status" value="1"/>
</dbReference>
<comment type="function">
    <text evidence="8">Claudins function as major constituents of the tight junction complexes that regulate the permeability of epithelia.</text>
</comment>
<dbReference type="PROSITE" id="PS01346">
    <property type="entry name" value="CLAUDIN"/>
    <property type="match status" value="1"/>
</dbReference>
<evidence type="ECO:0000256" key="1">
    <source>
        <dbReference type="ARBA" id="ARBA00008295"/>
    </source>
</evidence>
<comment type="subcellular location">
    <subcellularLocation>
        <location evidence="8">Cell junction</location>
        <location evidence="8">Tight junction</location>
    </subcellularLocation>
    <subcellularLocation>
        <location evidence="8">Cell membrane</location>
        <topology evidence="8">Multi-pass membrane protein</topology>
    </subcellularLocation>
</comment>
<dbReference type="InterPro" id="IPR004031">
    <property type="entry name" value="PMP22/EMP/MP20/Claudin"/>
</dbReference>
<evidence type="ECO:0000256" key="5">
    <source>
        <dbReference type="ARBA" id="ARBA00022949"/>
    </source>
</evidence>
<organism evidence="9 10">
    <name type="scientific">Albula goreensis</name>
    <dbReference type="NCBI Taxonomy" id="1534307"/>
    <lineage>
        <taxon>Eukaryota</taxon>
        <taxon>Metazoa</taxon>
        <taxon>Chordata</taxon>
        <taxon>Craniata</taxon>
        <taxon>Vertebrata</taxon>
        <taxon>Euteleostomi</taxon>
        <taxon>Actinopterygii</taxon>
        <taxon>Neopterygii</taxon>
        <taxon>Teleostei</taxon>
        <taxon>Albuliformes</taxon>
        <taxon>Albulidae</taxon>
        <taxon>Albula</taxon>
    </lineage>
</organism>
<feature type="transmembrane region" description="Helical" evidence="8">
    <location>
        <begin position="82"/>
        <end position="106"/>
    </location>
</feature>
<comment type="caution">
    <text evidence="8">Lacks conserved residue(s) required for the propagation of feature annotation.</text>
</comment>
<comment type="caution">
    <text evidence="9">The sequence shown here is derived from an EMBL/GenBank/DDBJ whole genome shotgun (WGS) entry which is preliminary data.</text>
</comment>
<evidence type="ECO:0000313" key="9">
    <source>
        <dbReference type="EMBL" id="KAI1889283.1"/>
    </source>
</evidence>
<dbReference type="FunFam" id="1.20.140.150:FF:000001">
    <property type="entry name" value="Claudin"/>
    <property type="match status" value="1"/>
</dbReference>
<dbReference type="EMBL" id="JAERUA010000016">
    <property type="protein sequence ID" value="KAI1889283.1"/>
    <property type="molecule type" value="Genomic_DNA"/>
</dbReference>
<keyword evidence="2 8" id="KW-0796">Tight junction</keyword>
<accession>A0A8T3CVK3</accession>
<dbReference type="InterPro" id="IPR017974">
    <property type="entry name" value="Claudin_CS"/>
</dbReference>
<keyword evidence="4 8" id="KW-0812">Transmembrane</keyword>
<evidence type="ECO:0000256" key="6">
    <source>
        <dbReference type="ARBA" id="ARBA00022989"/>
    </source>
</evidence>
<dbReference type="PRINTS" id="PR01077">
    <property type="entry name" value="CLAUDIN"/>
</dbReference>
<feature type="transmembrane region" description="Helical" evidence="8">
    <location>
        <begin position="161"/>
        <end position="184"/>
    </location>
</feature>
<protein>
    <recommendedName>
        <fullName evidence="8">Claudin</fullName>
    </recommendedName>
</protein>
<evidence type="ECO:0000256" key="4">
    <source>
        <dbReference type="ARBA" id="ARBA00022692"/>
    </source>
</evidence>
<keyword evidence="3 8" id="KW-1003">Cell membrane</keyword>
<keyword evidence="6 8" id="KW-1133">Transmembrane helix</keyword>
<dbReference type="InterPro" id="IPR006187">
    <property type="entry name" value="Claudin"/>
</dbReference>
<evidence type="ECO:0000256" key="8">
    <source>
        <dbReference type="RuleBase" id="RU060637"/>
    </source>
</evidence>
<keyword evidence="7 8" id="KW-0472">Membrane</keyword>
<dbReference type="AlphaFoldDB" id="A0A8T3CVK3"/>
<reference evidence="9" key="1">
    <citation type="submission" date="2021-01" db="EMBL/GenBank/DDBJ databases">
        <authorList>
            <person name="Zahm M."/>
            <person name="Roques C."/>
            <person name="Cabau C."/>
            <person name="Klopp C."/>
            <person name="Donnadieu C."/>
            <person name="Jouanno E."/>
            <person name="Lampietro C."/>
            <person name="Louis A."/>
            <person name="Herpin A."/>
            <person name="Echchiki A."/>
            <person name="Berthelot C."/>
            <person name="Parey E."/>
            <person name="Roest-Crollius H."/>
            <person name="Braasch I."/>
            <person name="Postlethwait J."/>
            <person name="Bobe J."/>
            <person name="Montfort J."/>
            <person name="Bouchez O."/>
            <person name="Begum T."/>
            <person name="Mejri S."/>
            <person name="Adams A."/>
            <person name="Chen W.-J."/>
            <person name="Guiguen Y."/>
        </authorList>
    </citation>
    <scope>NUCLEOTIDE SEQUENCE</scope>
    <source>
        <tissue evidence="9">Blood</tissue>
    </source>
</reference>
<dbReference type="Proteomes" id="UP000829720">
    <property type="component" value="Unassembled WGS sequence"/>
</dbReference>
<name>A0A8T3CVK3_9TELE</name>
<evidence type="ECO:0000256" key="7">
    <source>
        <dbReference type="ARBA" id="ARBA00023136"/>
    </source>
</evidence>